<comment type="caution">
    <text evidence="1">The sequence shown here is derived from an EMBL/GenBank/DDBJ whole genome shotgun (WGS) entry which is preliminary data.</text>
</comment>
<gene>
    <name evidence="1" type="ORF">DW740_08655</name>
</gene>
<sequence length="276" mass="31624">MKNTEKNKNNRITQIIDLKETVIMNFSGIYKNQSFYKDHAEKEIFWTELSDLSGCNCYCDAEAADRICEEIQNYTGNGIHFIDSGNYHYMTRLWLEKQQVPFRLLVFDNHTDMQPPAFGGLLSCGGWIAASLEELPLLHEVILVGPDEEAYVQVEPELQQKVCFLSREKLSMMTAEEKEDFFKNLDADLPLYISVDKDVLCKEDASTTWSQGDMHLSELMSFLEVVLELQNVVGMDVCGEGDQDSGSEDFLNDHANEAILRLWEKMRKSSERMGSE</sequence>
<evidence type="ECO:0000313" key="2">
    <source>
        <dbReference type="Proteomes" id="UP000283745"/>
    </source>
</evidence>
<dbReference type="Gene3D" id="3.40.800.10">
    <property type="entry name" value="Ureohydrolase domain"/>
    <property type="match status" value="1"/>
</dbReference>
<accession>A0A414J5Z6</accession>
<dbReference type="AlphaFoldDB" id="A0A414J5Z6"/>
<dbReference type="GO" id="GO:0046872">
    <property type="term" value="F:metal ion binding"/>
    <property type="evidence" value="ECO:0007669"/>
    <property type="project" value="InterPro"/>
</dbReference>
<protein>
    <submittedName>
        <fullName evidence="1">Arginase</fullName>
    </submittedName>
</protein>
<reference evidence="1 2" key="1">
    <citation type="submission" date="2018-08" db="EMBL/GenBank/DDBJ databases">
        <title>A genome reference for cultivated species of the human gut microbiota.</title>
        <authorList>
            <person name="Zou Y."/>
            <person name="Xue W."/>
            <person name="Luo G."/>
        </authorList>
    </citation>
    <scope>NUCLEOTIDE SEQUENCE [LARGE SCALE GENOMIC DNA]</scope>
    <source>
        <strain evidence="1 2">AM28-23</strain>
    </source>
</reference>
<name>A0A414J5Z6_9FIRM</name>
<dbReference type="Proteomes" id="UP000283745">
    <property type="component" value="Unassembled WGS sequence"/>
</dbReference>
<dbReference type="InterPro" id="IPR006035">
    <property type="entry name" value="Ureohydrolase"/>
</dbReference>
<dbReference type="SUPFAM" id="SSF52768">
    <property type="entry name" value="Arginase/deacetylase"/>
    <property type="match status" value="1"/>
</dbReference>
<proteinExistence type="predicted"/>
<dbReference type="GO" id="GO:0008783">
    <property type="term" value="F:agmatinase activity"/>
    <property type="evidence" value="ECO:0007669"/>
    <property type="project" value="TreeGrafter"/>
</dbReference>
<dbReference type="PANTHER" id="PTHR11358">
    <property type="entry name" value="ARGINASE/AGMATINASE"/>
    <property type="match status" value="1"/>
</dbReference>
<dbReference type="InterPro" id="IPR023696">
    <property type="entry name" value="Ureohydrolase_dom_sf"/>
</dbReference>
<dbReference type="EMBL" id="QSKF01000006">
    <property type="protein sequence ID" value="RHE39830.1"/>
    <property type="molecule type" value="Genomic_DNA"/>
</dbReference>
<organism evidence="1 2">
    <name type="scientific">Blautia obeum</name>
    <dbReference type="NCBI Taxonomy" id="40520"/>
    <lineage>
        <taxon>Bacteria</taxon>
        <taxon>Bacillati</taxon>
        <taxon>Bacillota</taxon>
        <taxon>Clostridia</taxon>
        <taxon>Lachnospirales</taxon>
        <taxon>Lachnospiraceae</taxon>
        <taxon>Blautia</taxon>
    </lineage>
</organism>
<dbReference type="GO" id="GO:0033389">
    <property type="term" value="P:putrescine biosynthetic process from arginine, via agmatine"/>
    <property type="evidence" value="ECO:0007669"/>
    <property type="project" value="TreeGrafter"/>
</dbReference>
<evidence type="ECO:0000313" key="1">
    <source>
        <dbReference type="EMBL" id="RHE39830.1"/>
    </source>
</evidence>
<dbReference type="Pfam" id="PF00491">
    <property type="entry name" value="Arginase"/>
    <property type="match status" value="1"/>
</dbReference>
<dbReference type="PANTHER" id="PTHR11358:SF41">
    <property type="entry name" value="ARGINASE"/>
    <property type="match status" value="1"/>
</dbReference>